<feature type="non-terminal residue" evidence="2">
    <location>
        <position position="147"/>
    </location>
</feature>
<dbReference type="OrthoDB" id="3221862at2759"/>
<dbReference type="Pfam" id="PF20209">
    <property type="entry name" value="DUF6570"/>
    <property type="match status" value="1"/>
</dbReference>
<keyword evidence="3" id="KW-1185">Reference proteome</keyword>
<gene>
    <name evidence="2" type="ORF">LAESUDRAFT_627253</name>
</gene>
<organism evidence="2 3">
    <name type="scientific">Laetiporus sulphureus 93-53</name>
    <dbReference type="NCBI Taxonomy" id="1314785"/>
    <lineage>
        <taxon>Eukaryota</taxon>
        <taxon>Fungi</taxon>
        <taxon>Dikarya</taxon>
        <taxon>Basidiomycota</taxon>
        <taxon>Agaricomycotina</taxon>
        <taxon>Agaricomycetes</taxon>
        <taxon>Polyporales</taxon>
        <taxon>Laetiporus</taxon>
    </lineage>
</organism>
<dbReference type="Proteomes" id="UP000076871">
    <property type="component" value="Unassembled WGS sequence"/>
</dbReference>
<proteinExistence type="predicted"/>
<dbReference type="InterPro" id="IPR046700">
    <property type="entry name" value="DUF6570"/>
</dbReference>
<protein>
    <recommendedName>
        <fullName evidence="1">DUF6570 domain-containing protein</fullName>
    </recommendedName>
</protein>
<evidence type="ECO:0000313" key="3">
    <source>
        <dbReference type="Proteomes" id="UP000076871"/>
    </source>
</evidence>
<feature type="non-terminal residue" evidence="2">
    <location>
        <position position="1"/>
    </location>
</feature>
<evidence type="ECO:0000313" key="2">
    <source>
        <dbReference type="EMBL" id="KZT09971.1"/>
    </source>
</evidence>
<sequence length="147" mass="16870">GPCKPTDKEFARTLFLVRCNKVAKALEWLKLNYDNYIDLNKSYDNLNSYSENVPPVIVDYHDGYMNKAPEATAVNDLEMNEGTIDGPCPFTIHGLTRDVYVNLLDDNYQLIRAKAIHQFRKSKVLGVGQQQNSQSLYHNPQLYPQIF</sequence>
<evidence type="ECO:0000259" key="1">
    <source>
        <dbReference type="Pfam" id="PF20209"/>
    </source>
</evidence>
<dbReference type="RefSeq" id="XP_040767711.1">
    <property type="nucleotide sequence ID" value="XM_040903350.1"/>
</dbReference>
<dbReference type="AlphaFoldDB" id="A0A165G8D8"/>
<accession>A0A165G8D8</accession>
<dbReference type="STRING" id="1314785.A0A165G8D8"/>
<dbReference type="EMBL" id="KV427610">
    <property type="protein sequence ID" value="KZT09971.1"/>
    <property type="molecule type" value="Genomic_DNA"/>
</dbReference>
<name>A0A165G8D8_9APHY</name>
<reference evidence="2 3" key="1">
    <citation type="journal article" date="2016" name="Mol. Biol. Evol.">
        <title>Comparative Genomics of Early-Diverging Mushroom-Forming Fungi Provides Insights into the Origins of Lignocellulose Decay Capabilities.</title>
        <authorList>
            <person name="Nagy L.G."/>
            <person name="Riley R."/>
            <person name="Tritt A."/>
            <person name="Adam C."/>
            <person name="Daum C."/>
            <person name="Floudas D."/>
            <person name="Sun H."/>
            <person name="Yadav J.S."/>
            <person name="Pangilinan J."/>
            <person name="Larsson K.H."/>
            <person name="Matsuura K."/>
            <person name="Barry K."/>
            <person name="Labutti K."/>
            <person name="Kuo R."/>
            <person name="Ohm R.A."/>
            <person name="Bhattacharya S.S."/>
            <person name="Shirouzu T."/>
            <person name="Yoshinaga Y."/>
            <person name="Martin F.M."/>
            <person name="Grigoriev I.V."/>
            <person name="Hibbett D.S."/>
        </authorList>
    </citation>
    <scope>NUCLEOTIDE SEQUENCE [LARGE SCALE GENOMIC DNA]</scope>
    <source>
        <strain evidence="2 3">93-53</strain>
    </source>
</reference>
<feature type="domain" description="DUF6570" evidence="1">
    <location>
        <begin position="1"/>
        <end position="47"/>
    </location>
</feature>
<dbReference type="GeneID" id="63820381"/>
<dbReference type="InParanoid" id="A0A165G8D8"/>